<dbReference type="Proteomes" id="UP000258309">
    <property type="component" value="Unassembled WGS sequence"/>
</dbReference>
<dbReference type="PANTHER" id="PTHR10353">
    <property type="entry name" value="GLYCOSYL HYDROLASE"/>
    <property type="match status" value="1"/>
</dbReference>
<keyword evidence="3" id="KW-0326">Glycosidase</keyword>
<dbReference type="STRING" id="5539.A0A3E2GRB4"/>
<dbReference type="PRINTS" id="PR00131">
    <property type="entry name" value="GLHYDRLASE1"/>
</dbReference>
<dbReference type="GO" id="GO:0005975">
    <property type="term" value="P:carbohydrate metabolic process"/>
    <property type="evidence" value="ECO:0007669"/>
    <property type="project" value="InterPro"/>
</dbReference>
<dbReference type="Pfam" id="PF00232">
    <property type="entry name" value="Glyco_hydro_1"/>
    <property type="match status" value="1"/>
</dbReference>
<dbReference type="OMA" id="FFEYVNA"/>
<sequence>MKSSLLLLLGSGSSFCSFYAANAQKSINSTGSVIVGENATVTSNNGSSVANPSAFATSIDFNVDDFWNIFVGPVQKAHINTTVSLTPVPTSDLIPPPPLYYSAFPPGAQNPAFSKNESWKFPSGFWWGVASAAYQIEGAAADEGRGPSVWDVFTHRSTEITISNETGDVGDNQYYLYKQDIARIAALGVPYYSFSISWSRIMPFGRGPVNELALQHYDDLIETCLQYGVKPAITLFHWDLPLYLQNLYGGWLSEEIVNDFVEYARIVFTRYGNRVSHWFTVNEPIVFCQEYPYPANYFKTVSIPAKQQQFFCGHHVLLAHAQAYHLGKSLGLNGTISFKNNGGLKIPLTNSSDDALAVQRSWDFNEGWFANPIFLNGDYPSTLKEYVSTLGLSFTEEQKHLINDTADLFAHDAYTSSFYMAPDGGVQACIANASNPLYPGCFNSTAINPSGWKLGPAADPLSPWLQMGTDWVPAFLHYIQDTWKPRGGIAVTEFGWSEPFEQLKTLKADILMDVGRTTYYRNYMQAILMAISEGVNVVGCLAWSIMDNLEWADGYQVKFGMQYVNLTTYERSFKASFFEYVNAFKLYAEDPVVPVYKPSS</sequence>
<dbReference type="PROSITE" id="PS00653">
    <property type="entry name" value="GLYCOSYL_HYDROL_F1_2"/>
    <property type="match status" value="1"/>
</dbReference>
<accession>A0A3E2GRB4</accession>
<dbReference type="Gene3D" id="3.20.20.80">
    <property type="entry name" value="Glycosidases"/>
    <property type="match status" value="1"/>
</dbReference>
<evidence type="ECO:0000256" key="4">
    <source>
        <dbReference type="RuleBase" id="RU003690"/>
    </source>
</evidence>
<dbReference type="InterPro" id="IPR033132">
    <property type="entry name" value="GH_1_N_CS"/>
</dbReference>
<feature type="signal peptide" evidence="5">
    <location>
        <begin position="1"/>
        <end position="23"/>
    </location>
</feature>
<protein>
    <recommendedName>
        <fullName evidence="8">Glycoside hydrolase family 1 protein</fullName>
    </recommendedName>
</protein>
<feature type="chain" id="PRO_5017813414" description="Glycoside hydrolase family 1 protein" evidence="5">
    <location>
        <begin position="24"/>
        <end position="600"/>
    </location>
</feature>
<keyword evidence="5" id="KW-0732">Signal</keyword>
<name>A0A3E2GRB4_SCYLI</name>
<comment type="similarity">
    <text evidence="1 4">Belongs to the glycosyl hydrolase 1 family.</text>
</comment>
<evidence type="ECO:0000256" key="1">
    <source>
        <dbReference type="ARBA" id="ARBA00010838"/>
    </source>
</evidence>
<evidence type="ECO:0000313" key="6">
    <source>
        <dbReference type="EMBL" id="RFU23652.1"/>
    </source>
</evidence>
<evidence type="ECO:0000256" key="2">
    <source>
        <dbReference type="ARBA" id="ARBA00022801"/>
    </source>
</evidence>
<proteinExistence type="inferred from homology"/>
<reference evidence="6 7" key="1">
    <citation type="submission" date="2018-05" db="EMBL/GenBank/DDBJ databases">
        <title>Draft genome sequence of Scytalidium lignicola DSM 105466, a ubiquitous saprotrophic fungus.</title>
        <authorList>
            <person name="Buettner E."/>
            <person name="Gebauer A.M."/>
            <person name="Hofrichter M."/>
            <person name="Liers C."/>
            <person name="Kellner H."/>
        </authorList>
    </citation>
    <scope>NUCLEOTIDE SEQUENCE [LARGE SCALE GENOMIC DNA]</scope>
    <source>
        <strain evidence="6 7">DSM 105466</strain>
    </source>
</reference>
<evidence type="ECO:0000256" key="5">
    <source>
        <dbReference type="SAM" id="SignalP"/>
    </source>
</evidence>
<dbReference type="InterPro" id="IPR017853">
    <property type="entry name" value="GH"/>
</dbReference>
<feature type="non-terminal residue" evidence="6">
    <location>
        <position position="600"/>
    </location>
</feature>
<keyword evidence="2" id="KW-0378">Hydrolase</keyword>
<dbReference type="SUPFAM" id="SSF51445">
    <property type="entry name" value="(Trans)glycosidases"/>
    <property type="match status" value="1"/>
</dbReference>
<dbReference type="GO" id="GO:0008422">
    <property type="term" value="F:beta-glucosidase activity"/>
    <property type="evidence" value="ECO:0007669"/>
    <property type="project" value="TreeGrafter"/>
</dbReference>
<organism evidence="6 7">
    <name type="scientific">Scytalidium lignicola</name>
    <name type="common">Hyphomycete</name>
    <dbReference type="NCBI Taxonomy" id="5539"/>
    <lineage>
        <taxon>Eukaryota</taxon>
        <taxon>Fungi</taxon>
        <taxon>Dikarya</taxon>
        <taxon>Ascomycota</taxon>
        <taxon>Pezizomycotina</taxon>
        <taxon>Leotiomycetes</taxon>
        <taxon>Leotiomycetes incertae sedis</taxon>
        <taxon>Scytalidium</taxon>
    </lineage>
</organism>
<dbReference type="PANTHER" id="PTHR10353:SF36">
    <property type="entry name" value="LP05116P"/>
    <property type="match status" value="1"/>
</dbReference>
<keyword evidence="7" id="KW-1185">Reference proteome</keyword>
<dbReference type="EMBL" id="NCSJ02000675">
    <property type="protein sequence ID" value="RFU23652.1"/>
    <property type="molecule type" value="Genomic_DNA"/>
</dbReference>
<feature type="non-terminal residue" evidence="6">
    <location>
        <position position="1"/>
    </location>
</feature>
<evidence type="ECO:0000313" key="7">
    <source>
        <dbReference type="Proteomes" id="UP000258309"/>
    </source>
</evidence>
<evidence type="ECO:0008006" key="8">
    <source>
        <dbReference type="Google" id="ProtNLM"/>
    </source>
</evidence>
<evidence type="ECO:0000256" key="3">
    <source>
        <dbReference type="ARBA" id="ARBA00023295"/>
    </source>
</evidence>
<gene>
    <name evidence="6" type="ORF">B7463_g12686</name>
</gene>
<comment type="caution">
    <text evidence="6">The sequence shown here is derived from an EMBL/GenBank/DDBJ whole genome shotgun (WGS) entry which is preliminary data.</text>
</comment>
<dbReference type="InterPro" id="IPR001360">
    <property type="entry name" value="Glyco_hydro_1"/>
</dbReference>
<dbReference type="AlphaFoldDB" id="A0A3E2GRB4"/>
<dbReference type="OrthoDB" id="65569at2759"/>